<evidence type="ECO:0000256" key="11">
    <source>
        <dbReference type="SAM" id="Phobius"/>
    </source>
</evidence>
<comment type="similarity">
    <text evidence="2">Belongs to the malectin family.</text>
</comment>
<reference evidence="14" key="2">
    <citation type="submission" date="2014-06" db="EMBL/GenBank/DDBJ databases">
        <authorList>
            <person name="Aslett M."/>
        </authorList>
    </citation>
    <scope>NUCLEOTIDE SEQUENCE</scope>
</reference>
<name>A0A068WTS4_ECHGR</name>
<comment type="subcellular location">
    <subcellularLocation>
        <location evidence="1">Endoplasmic reticulum membrane</location>
        <topology evidence="1">Single-pass type I membrane protein</topology>
    </subcellularLocation>
</comment>
<evidence type="ECO:0000256" key="8">
    <source>
        <dbReference type="ARBA" id="ARBA00023180"/>
    </source>
</evidence>
<evidence type="ECO:0000259" key="13">
    <source>
        <dbReference type="Pfam" id="PF11721"/>
    </source>
</evidence>
<dbReference type="OrthoDB" id="10013439at2759"/>
<dbReference type="Pfam" id="PF11721">
    <property type="entry name" value="Malectin"/>
    <property type="match status" value="1"/>
</dbReference>
<dbReference type="WBParaSite" id="EgrG_001097100">
    <property type="protein sequence ID" value="EgrG_001097100"/>
    <property type="gene ID" value="EgrG_001097100"/>
</dbReference>
<gene>
    <name evidence="16" type="primary">EGR_05962</name>
    <name evidence="14" type="ORF">EgrG_001097100</name>
</gene>
<accession>A0A068WTS4</accession>
<dbReference type="EMBL" id="LK028589">
    <property type="protein sequence ID" value="CDS23209.1"/>
    <property type="molecule type" value="Genomic_DNA"/>
</dbReference>
<feature type="domain" description="Malectin" evidence="13">
    <location>
        <begin position="29"/>
        <end position="189"/>
    </location>
</feature>
<dbReference type="GO" id="GO:0005789">
    <property type="term" value="C:endoplasmic reticulum membrane"/>
    <property type="evidence" value="ECO:0007669"/>
    <property type="project" value="UniProtKB-SubCell"/>
</dbReference>
<evidence type="ECO:0000256" key="2">
    <source>
        <dbReference type="ARBA" id="ARBA00009141"/>
    </source>
</evidence>
<protein>
    <submittedName>
        <fullName evidence="14 16">Expressed conserved protein</fullName>
    </submittedName>
</protein>
<reference evidence="14 15" key="1">
    <citation type="journal article" date="2013" name="Nature">
        <title>The genomes of four tapeworm species reveal adaptations to parasitism.</title>
        <authorList>
            <person name="Tsai I.J."/>
            <person name="Zarowiecki M."/>
            <person name="Holroyd N."/>
            <person name="Garciarrubio A."/>
            <person name="Sanchez-Flores A."/>
            <person name="Brooks K.L."/>
            <person name="Tracey A."/>
            <person name="Bobes R.J."/>
            <person name="Fragoso G."/>
            <person name="Sciutto E."/>
            <person name="Aslett M."/>
            <person name="Beasley H."/>
            <person name="Bennett H.M."/>
            <person name="Cai J."/>
            <person name="Camicia F."/>
            <person name="Clark R."/>
            <person name="Cucher M."/>
            <person name="De Silva N."/>
            <person name="Day T.A."/>
            <person name="Deplazes P."/>
            <person name="Estrada K."/>
            <person name="Fernandez C."/>
            <person name="Holland P.W."/>
            <person name="Hou J."/>
            <person name="Hu S."/>
            <person name="Huckvale T."/>
            <person name="Hung S.S."/>
            <person name="Kamenetzky L."/>
            <person name="Keane J.A."/>
            <person name="Kiss F."/>
            <person name="Koziol U."/>
            <person name="Lambert O."/>
            <person name="Liu K."/>
            <person name="Luo X."/>
            <person name="Luo Y."/>
            <person name="Macchiaroli N."/>
            <person name="Nichol S."/>
            <person name="Paps J."/>
            <person name="Parkinson J."/>
            <person name="Pouchkina-Stantcheva N."/>
            <person name="Riddiford N."/>
            <person name="Rosenzvit M."/>
            <person name="Salinas G."/>
            <person name="Wasmuth J.D."/>
            <person name="Zamanian M."/>
            <person name="Zheng Y."/>
            <person name="Cai X."/>
            <person name="Soberon X."/>
            <person name="Olson P.D."/>
            <person name="Laclette J.P."/>
            <person name="Brehm K."/>
            <person name="Berriman M."/>
            <person name="Garciarrubio A."/>
            <person name="Bobes R.J."/>
            <person name="Fragoso G."/>
            <person name="Sanchez-Flores A."/>
            <person name="Estrada K."/>
            <person name="Cevallos M.A."/>
            <person name="Morett E."/>
            <person name="Gonzalez V."/>
            <person name="Portillo T."/>
            <person name="Ochoa-Leyva A."/>
            <person name="Jose M.V."/>
            <person name="Sciutto E."/>
            <person name="Landa A."/>
            <person name="Jimenez L."/>
            <person name="Valdes V."/>
            <person name="Carrero J.C."/>
            <person name="Larralde C."/>
            <person name="Morales-Montor J."/>
            <person name="Limon-Lason J."/>
            <person name="Soberon X."/>
            <person name="Laclette J.P."/>
        </authorList>
    </citation>
    <scope>NUCLEOTIDE SEQUENCE [LARGE SCALE GENOMIC DNA]</scope>
</reference>
<keyword evidence="3 11" id="KW-0812">Transmembrane</keyword>
<organism evidence="14">
    <name type="scientific">Echinococcus granulosus</name>
    <name type="common">Hydatid tapeworm</name>
    <dbReference type="NCBI Taxonomy" id="6210"/>
    <lineage>
        <taxon>Eukaryota</taxon>
        <taxon>Metazoa</taxon>
        <taxon>Spiralia</taxon>
        <taxon>Lophotrochozoa</taxon>
        <taxon>Platyhelminthes</taxon>
        <taxon>Cestoda</taxon>
        <taxon>Eucestoda</taxon>
        <taxon>Cyclophyllidea</taxon>
        <taxon>Taeniidae</taxon>
        <taxon>Echinococcus</taxon>
        <taxon>Echinococcus granulosus group</taxon>
    </lineage>
</organism>
<dbReference type="Gene3D" id="2.60.120.430">
    <property type="entry name" value="Galactose-binding lectin"/>
    <property type="match status" value="1"/>
</dbReference>
<proteinExistence type="inferred from homology"/>
<evidence type="ECO:0000313" key="14">
    <source>
        <dbReference type="EMBL" id="CDS23209.1"/>
    </source>
</evidence>
<evidence type="ECO:0000256" key="5">
    <source>
        <dbReference type="ARBA" id="ARBA00022824"/>
    </source>
</evidence>
<feature type="transmembrane region" description="Helical" evidence="11">
    <location>
        <begin position="266"/>
        <end position="288"/>
    </location>
</feature>
<sequence length="376" mass="41528">MVCTANSCAVCLVLCLVFRVTFAAELNPVFAINCGGDAHVDSNGVWYAADFNNRGIASGHGLNLVMHRAHESDAVLYQTERYDTSSFYYEFPLPADGQYVLHLKFSEVWFQHPNGKVFSVELNGGLRIIKDLDIFQKVGFSVAHDENIPFTIRDGSIVVGDAIVKLSSDEKLRITFVKGSHDNPKVNAIALFKNSIEDIPKLPPQDFLEEEDSFHPQVSLPPSTLSHLQESGAENDEDSSWRSRRLPMPSSLEKPPAPDPYASADYSVYVLPILIAVATFLPLIFCLYRFIPTVTYLSGTSTLLPTTASGSSHVPFLRGEIARLSTISIQDTLPLNRRPLDVQTRKGVPLWCWVGSTASASRWSTSSWAGFWTGSP</sequence>
<dbReference type="PANTHER" id="PTHR13460">
    <property type="match status" value="1"/>
</dbReference>
<dbReference type="AlphaFoldDB" id="A0A068WTS4"/>
<dbReference type="InterPro" id="IPR021720">
    <property type="entry name" value="Malectin_dom"/>
</dbReference>
<evidence type="ECO:0000256" key="6">
    <source>
        <dbReference type="ARBA" id="ARBA00022989"/>
    </source>
</evidence>
<keyword evidence="4 12" id="KW-0732">Signal</keyword>
<keyword evidence="7 11" id="KW-0472">Membrane</keyword>
<reference evidence="16" key="3">
    <citation type="submission" date="2020-10" db="UniProtKB">
        <authorList>
            <consortium name="WormBaseParasite"/>
        </authorList>
    </citation>
    <scope>IDENTIFICATION</scope>
</reference>
<evidence type="ECO:0000256" key="10">
    <source>
        <dbReference type="SAM" id="MobiDB-lite"/>
    </source>
</evidence>
<feature type="chain" id="PRO_5033710882" evidence="12">
    <location>
        <begin position="24"/>
        <end position="376"/>
    </location>
</feature>
<feature type="signal peptide" evidence="12">
    <location>
        <begin position="1"/>
        <end position="23"/>
    </location>
</feature>
<evidence type="ECO:0000256" key="4">
    <source>
        <dbReference type="ARBA" id="ARBA00022729"/>
    </source>
</evidence>
<evidence type="ECO:0000313" key="16">
    <source>
        <dbReference type="WBParaSite" id="EgrG_001097100"/>
    </source>
</evidence>
<evidence type="ECO:0000256" key="3">
    <source>
        <dbReference type="ARBA" id="ARBA00022692"/>
    </source>
</evidence>
<keyword evidence="9" id="KW-0119">Carbohydrate metabolism</keyword>
<evidence type="ECO:0000256" key="12">
    <source>
        <dbReference type="SAM" id="SignalP"/>
    </source>
</evidence>
<evidence type="ECO:0000313" key="15">
    <source>
        <dbReference type="Proteomes" id="UP000492820"/>
    </source>
</evidence>
<feature type="region of interest" description="Disordered" evidence="10">
    <location>
        <begin position="213"/>
        <end position="257"/>
    </location>
</feature>
<dbReference type="PANTHER" id="PTHR13460:SF0">
    <property type="entry name" value="MALECTIN"/>
    <property type="match status" value="1"/>
</dbReference>
<keyword evidence="8" id="KW-0325">Glycoprotein</keyword>
<dbReference type="GO" id="GO:0030246">
    <property type="term" value="F:carbohydrate binding"/>
    <property type="evidence" value="ECO:0007669"/>
    <property type="project" value="InterPro"/>
</dbReference>
<dbReference type="Proteomes" id="UP000492820">
    <property type="component" value="Unassembled WGS sequence"/>
</dbReference>
<dbReference type="InterPro" id="IPR039155">
    <property type="entry name" value="MLEC"/>
</dbReference>
<evidence type="ECO:0000256" key="9">
    <source>
        <dbReference type="ARBA" id="ARBA00023277"/>
    </source>
</evidence>
<feature type="compositionally biased region" description="Polar residues" evidence="10">
    <location>
        <begin position="220"/>
        <end position="229"/>
    </location>
</feature>
<evidence type="ECO:0000256" key="1">
    <source>
        <dbReference type="ARBA" id="ARBA00004115"/>
    </source>
</evidence>
<keyword evidence="6 11" id="KW-1133">Transmembrane helix</keyword>
<keyword evidence="5" id="KW-0256">Endoplasmic reticulum</keyword>
<evidence type="ECO:0000256" key="7">
    <source>
        <dbReference type="ARBA" id="ARBA00023136"/>
    </source>
</evidence>